<keyword evidence="2" id="KW-0548">Nucleotidyltransferase</keyword>
<organism evidence="2 3">
    <name type="scientific">Elysia marginata</name>
    <dbReference type="NCBI Taxonomy" id="1093978"/>
    <lineage>
        <taxon>Eukaryota</taxon>
        <taxon>Metazoa</taxon>
        <taxon>Spiralia</taxon>
        <taxon>Lophotrochozoa</taxon>
        <taxon>Mollusca</taxon>
        <taxon>Gastropoda</taxon>
        <taxon>Heterobranchia</taxon>
        <taxon>Euthyneura</taxon>
        <taxon>Panpulmonata</taxon>
        <taxon>Sacoglossa</taxon>
        <taxon>Placobranchoidea</taxon>
        <taxon>Plakobranchidae</taxon>
        <taxon>Elysia</taxon>
    </lineage>
</organism>
<gene>
    <name evidence="2" type="ORF">ElyMa_000750000</name>
</gene>
<comment type="caution">
    <text evidence="2">The sequence shown here is derived from an EMBL/GenBank/DDBJ whole genome shotgun (WGS) entry which is preliminary data.</text>
</comment>
<dbReference type="InterPro" id="IPR054465">
    <property type="entry name" value="Integrase_p58-like_C"/>
</dbReference>
<protein>
    <submittedName>
        <fullName evidence="2">Reverse transcriptase</fullName>
    </submittedName>
</protein>
<dbReference type="AlphaFoldDB" id="A0AAV4GP45"/>
<keyword evidence="2" id="KW-0695">RNA-directed DNA polymerase</keyword>
<dbReference type="GO" id="GO:0003964">
    <property type="term" value="F:RNA-directed DNA polymerase activity"/>
    <property type="evidence" value="ECO:0007669"/>
    <property type="project" value="UniProtKB-KW"/>
</dbReference>
<keyword evidence="3" id="KW-1185">Reference proteome</keyword>
<dbReference type="Pfam" id="PF22938">
    <property type="entry name" value="Integrase_p58_C"/>
    <property type="match status" value="1"/>
</dbReference>
<feature type="domain" description="Integrase p58-like C-terminal" evidence="1">
    <location>
        <begin position="7"/>
        <end position="37"/>
    </location>
</feature>
<evidence type="ECO:0000313" key="2">
    <source>
        <dbReference type="EMBL" id="GFR87567.1"/>
    </source>
</evidence>
<proteinExistence type="predicted"/>
<dbReference type="Proteomes" id="UP000762676">
    <property type="component" value="Unassembled WGS sequence"/>
</dbReference>
<evidence type="ECO:0000313" key="3">
    <source>
        <dbReference type="Proteomes" id="UP000762676"/>
    </source>
</evidence>
<sequence>MKMAWKGPYEVLDRVGPVDYGIAIKGKRRVYHANMLKYYTTREVEDIQTAAVVVDEGDQEDQPPPVSLSESTPNFNKVKIGEMWLSATN</sequence>
<accession>A0AAV4GP45</accession>
<name>A0AAV4GP45_9GAST</name>
<evidence type="ECO:0000259" key="1">
    <source>
        <dbReference type="Pfam" id="PF22938"/>
    </source>
</evidence>
<dbReference type="EMBL" id="BMAT01001524">
    <property type="protein sequence ID" value="GFR87567.1"/>
    <property type="molecule type" value="Genomic_DNA"/>
</dbReference>
<keyword evidence="2" id="KW-0808">Transferase</keyword>
<reference evidence="2 3" key="1">
    <citation type="journal article" date="2021" name="Elife">
        <title>Chloroplast acquisition without the gene transfer in kleptoplastic sea slugs, Plakobranchus ocellatus.</title>
        <authorList>
            <person name="Maeda T."/>
            <person name="Takahashi S."/>
            <person name="Yoshida T."/>
            <person name="Shimamura S."/>
            <person name="Takaki Y."/>
            <person name="Nagai Y."/>
            <person name="Toyoda A."/>
            <person name="Suzuki Y."/>
            <person name="Arimoto A."/>
            <person name="Ishii H."/>
            <person name="Satoh N."/>
            <person name="Nishiyama T."/>
            <person name="Hasebe M."/>
            <person name="Maruyama T."/>
            <person name="Minagawa J."/>
            <person name="Obokata J."/>
            <person name="Shigenobu S."/>
        </authorList>
    </citation>
    <scope>NUCLEOTIDE SEQUENCE [LARGE SCALE GENOMIC DNA]</scope>
</reference>